<sequence>MVTQISMPSSAQGTPSATPLNTPEFIDRLATELRSQGDVDLPHSYYVEQVKLRLAGQTPAEPASERTPAPYESSDCFRAWALGE</sequence>
<feature type="region of interest" description="Disordered" evidence="1">
    <location>
        <begin position="1"/>
        <end position="23"/>
    </location>
</feature>
<evidence type="ECO:0000256" key="1">
    <source>
        <dbReference type="SAM" id="MobiDB-lite"/>
    </source>
</evidence>
<dbReference type="RefSeq" id="WP_183793804.1">
    <property type="nucleotide sequence ID" value="NZ_JACIDU010000014.1"/>
</dbReference>
<feature type="compositionally biased region" description="Polar residues" evidence="1">
    <location>
        <begin position="1"/>
        <end position="21"/>
    </location>
</feature>
<dbReference type="Proteomes" id="UP000584824">
    <property type="component" value="Unassembled WGS sequence"/>
</dbReference>
<name>A0A7W6P3C8_9HYPH</name>
<reference evidence="2 3" key="1">
    <citation type="submission" date="2020-08" db="EMBL/GenBank/DDBJ databases">
        <title>Genomic Encyclopedia of Type Strains, Phase IV (KMG-IV): sequencing the most valuable type-strain genomes for metagenomic binning, comparative biology and taxonomic classification.</title>
        <authorList>
            <person name="Goeker M."/>
        </authorList>
    </citation>
    <scope>NUCLEOTIDE SEQUENCE [LARGE SCALE GENOMIC DNA]</scope>
    <source>
        <strain evidence="2 3">DSM 26385</strain>
    </source>
</reference>
<keyword evidence="3" id="KW-1185">Reference proteome</keyword>
<dbReference type="EMBL" id="JACIDU010000014">
    <property type="protein sequence ID" value="MBB4104724.1"/>
    <property type="molecule type" value="Genomic_DNA"/>
</dbReference>
<evidence type="ECO:0000313" key="3">
    <source>
        <dbReference type="Proteomes" id="UP000584824"/>
    </source>
</evidence>
<dbReference type="AlphaFoldDB" id="A0A7W6P3C8"/>
<organism evidence="2 3">
    <name type="scientific">Allorhizobium borbori</name>
    <dbReference type="NCBI Taxonomy" id="485907"/>
    <lineage>
        <taxon>Bacteria</taxon>
        <taxon>Pseudomonadati</taxon>
        <taxon>Pseudomonadota</taxon>
        <taxon>Alphaproteobacteria</taxon>
        <taxon>Hyphomicrobiales</taxon>
        <taxon>Rhizobiaceae</taxon>
        <taxon>Rhizobium/Agrobacterium group</taxon>
        <taxon>Allorhizobium</taxon>
    </lineage>
</organism>
<comment type="caution">
    <text evidence="2">The sequence shown here is derived from an EMBL/GenBank/DDBJ whole genome shotgun (WGS) entry which is preliminary data.</text>
</comment>
<evidence type="ECO:0000313" key="2">
    <source>
        <dbReference type="EMBL" id="MBB4104724.1"/>
    </source>
</evidence>
<gene>
    <name evidence="2" type="ORF">GGQ66_003303</name>
</gene>
<accession>A0A7W6P3C8</accession>
<protein>
    <submittedName>
        <fullName evidence="2">Uncharacterized protein</fullName>
    </submittedName>
</protein>
<proteinExistence type="predicted"/>